<gene>
    <name evidence="1" type="ORF">QM524_11780</name>
</gene>
<evidence type="ECO:0000313" key="2">
    <source>
        <dbReference type="Proteomes" id="UP001236507"/>
    </source>
</evidence>
<accession>A0ABT6Y8M2</accession>
<evidence type="ECO:0000313" key="1">
    <source>
        <dbReference type="EMBL" id="MDI9859891.1"/>
    </source>
</evidence>
<organism evidence="1 2">
    <name type="scientific">Flectobacillus roseus</name>
    <dbReference type="NCBI Taxonomy" id="502259"/>
    <lineage>
        <taxon>Bacteria</taxon>
        <taxon>Pseudomonadati</taxon>
        <taxon>Bacteroidota</taxon>
        <taxon>Cytophagia</taxon>
        <taxon>Cytophagales</taxon>
        <taxon>Flectobacillaceae</taxon>
        <taxon>Flectobacillus</taxon>
    </lineage>
</organism>
<protein>
    <submittedName>
        <fullName evidence="1">Uncharacterized protein</fullName>
    </submittedName>
</protein>
<keyword evidence="2" id="KW-1185">Reference proteome</keyword>
<reference evidence="1 2" key="1">
    <citation type="submission" date="2023-05" db="EMBL/GenBank/DDBJ databases">
        <title>Novel species of genus Flectobacillus isolated from stream in China.</title>
        <authorList>
            <person name="Lu H."/>
        </authorList>
    </citation>
    <scope>NUCLEOTIDE SEQUENCE [LARGE SCALE GENOMIC DNA]</scope>
    <source>
        <strain evidence="1 2">KCTC 42575</strain>
    </source>
</reference>
<dbReference type="RefSeq" id="WP_283344751.1">
    <property type="nucleotide sequence ID" value="NZ_JASHIF010000009.1"/>
</dbReference>
<sequence>MVKVQFNAWEFDMPERWEECSLEQIAKLSPLIHWKVEDITETEQEYAVFILLGCSPQFWNELTLEVQQYQALVKIARFAFEQKIVERPFAEFKHQGITYYVFEESFANSDAVDVAWANMQYLAFANPDEPNLDALDELLATLCRPARNDLHDFQLSKDWDGDIREPYNGQRVKARAKEFKSLDIGIKIALLQYFESQNTLFLESYANMMGDDGRAPRYENGMGWVTMLMSVAEKGTFGNFEAVCHQNVHLVWTKCLDDTLEAKEQERLMEAQRLKS</sequence>
<comment type="caution">
    <text evidence="1">The sequence shown here is derived from an EMBL/GenBank/DDBJ whole genome shotgun (WGS) entry which is preliminary data.</text>
</comment>
<proteinExistence type="predicted"/>
<dbReference type="EMBL" id="JASHIF010000009">
    <property type="protein sequence ID" value="MDI9859891.1"/>
    <property type="molecule type" value="Genomic_DNA"/>
</dbReference>
<name>A0ABT6Y8M2_9BACT</name>
<dbReference type="Proteomes" id="UP001236507">
    <property type="component" value="Unassembled WGS sequence"/>
</dbReference>